<accession>A0A542XAT4</accession>
<dbReference type="Proteomes" id="UP000318336">
    <property type="component" value="Unassembled WGS sequence"/>
</dbReference>
<evidence type="ECO:0000256" key="1">
    <source>
        <dbReference type="ARBA" id="ARBA00004127"/>
    </source>
</evidence>
<dbReference type="OrthoDB" id="3701077at2"/>
<dbReference type="AlphaFoldDB" id="A0A542XAT4"/>
<reference evidence="7 8" key="1">
    <citation type="submission" date="2019-06" db="EMBL/GenBank/DDBJ databases">
        <title>Sequencing the genomes of 1000 actinobacteria strains.</title>
        <authorList>
            <person name="Klenk H.-P."/>
        </authorList>
    </citation>
    <scope>NUCLEOTIDE SEQUENCE [LARGE SCALE GENOMIC DNA]</scope>
    <source>
        <strain evidence="7 8">DSM 24617</strain>
    </source>
</reference>
<evidence type="ECO:0000256" key="4">
    <source>
        <dbReference type="ARBA" id="ARBA00023136"/>
    </source>
</evidence>
<protein>
    <submittedName>
        <fullName evidence="7">Uncharacterized protein DUF202</fullName>
    </submittedName>
</protein>
<dbReference type="GO" id="GO:0012505">
    <property type="term" value="C:endomembrane system"/>
    <property type="evidence" value="ECO:0007669"/>
    <property type="project" value="UniProtKB-SubCell"/>
</dbReference>
<name>A0A542XAT4_9MICO</name>
<keyword evidence="8" id="KW-1185">Reference proteome</keyword>
<dbReference type="Pfam" id="PF02656">
    <property type="entry name" value="DUF202"/>
    <property type="match status" value="1"/>
</dbReference>
<organism evidence="7 8">
    <name type="scientific">Barrientosiimonas humi</name>
    <dbReference type="NCBI Taxonomy" id="999931"/>
    <lineage>
        <taxon>Bacteria</taxon>
        <taxon>Bacillati</taxon>
        <taxon>Actinomycetota</taxon>
        <taxon>Actinomycetes</taxon>
        <taxon>Micrococcales</taxon>
        <taxon>Dermacoccaceae</taxon>
        <taxon>Barrientosiimonas</taxon>
    </lineage>
</organism>
<evidence type="ECO:0000313" key="8">
    <source>
        <dbReference type="Proteomes" id="UP000318336"/>
    </source>
</evidence>
<dbReference type="EMBL" id="VFOK01000001">
    <property type="protein sequence ID" value="TQL32952.1"/>
    <property type="molecule type" value="Genomic_DNA"/>
</dbReference>
<evidence type="ECO:0000256" key="2">
    <source>
        <dbReference type="ARBA" id="ARBA00022692"/>
    </source>
</evidence>
<comment type="subcellular location">
    <subcellularLocation>
        <location evidence="1">Endomembrane system</location>
        <topology evidence="1">Multi-pass membrane protein</topology>
    </subcellularLocation>
</comment>
<keyword evidence="2 5" id="KW-0812">Transmembrane</keyword>
<feature type="domain" description="DUF202" evidence="6">
    <location>
        <begin position="10"/>
        <end position="71"/>
    </location>
</feature>
<keyword evidence="4 5" id="KW-0472">Membrane</keyword>
<feature type="transmembrane region" description="Helical" evidence="5">
    <location>
        <begin position="103"/>
        <end position="126"/>
    </location>
</feature>
<evidence type="ECO:0000256" key="5">
    <source>
        <dbReference type="SAM" id="Phobius"/>
    </source>
</evidence>
<evidence type="ECO:0000256" key="3">
    <source>
        <dbReference type="ARBA" id="ARBA00022989"/>
    </source>
</evidence>
<evidence type="ECO:0000259" key="6">
    <source>
        <dbReference type="Pfam" id="PF02656"/>
    </source>
</evidence>
<dbReference type="RefSeq" id="WP_142005033.1">
    <property type="nucleotide sequence ID" value="NZ_CAJTBP010000001.1"/>
</dbReference>
<proteinExistence type="predicted"/>
<sequence length="127" mass="13324">MSHGTHAVPDPGLQAERTALSWRRTALSVTVGSLIALRFGLESDDPVGLLGVAGGLLGLLWAATLWWSGRRRGRLALARMRQDTGATCPDCPPIEDRWASAHLFGAAAGAVVAGVCCLVVVLLLGLR</sequence>
<keyword evidence="3 5" id="KW-1133">Transmembrane helix</keyword>
<evidence type="ECO:0000313" key="7">
    <source>
        <dbReference type="EMBL" id="TQL32952.1"/>
    </source>
</evidence>
<dbReference type="InterPro" id="IPR003807">
    <property type="entry name" value="DUF202"/>
</dbReference>
<comment type="caution">
    <text evidence="7">The sequence shown here is derived from an EMBL/GenBank/DDBJ whole genome shotgun (WGS) entry which is preliminary data.</text>
</comment>
<gene>
    <name evidence="7" type="ORF">FB554_1085</name>
</gene>
<feature type="transmembrane region" description="Helical" evidence="5">
    <location>
        <begin position="47"/>
        <end position="67"/>
    </location>
</feature>